<dbReference type="Proteomes" id="UP000027982">
    <property type="component" value="Chromosome"/>
</dbReference>
<dbReference type="Gene3D" id="3.20.20.370">
    <property type="entry name" value="Glycoside hydrolase/deacetylase"/>
    <property type="match status" value="1"/>
</dbReference>
<dbReference type="RefSeq" id="WP_025228867.1">
    <property type="nucleotide sequence ID" value="NZ_CP007139.1"/>
</dbReference>
<keyword evidence="2" id="KW-1185">Reference proteome</keyword>
<organism evidence="1 2">
    <name type="scientific">Fimbriimonas ginsengisoli Gsoil 348</name>
    <dbReference type="NCBI Taxonomy" id="661478"/>
    <lineage>
        <taxon>Bacteria</taxon>
        <taxon>Bacillati</taxon>
        <taxon>Armatimonadota</taxon>
        <taxon>Fimbriimonadia</taxon>
        <taxon>Fimbriimonadales</taxon>
        <taxon>Fimbriimonadaceae</taxon>
        <taxon>Fimbriimonas</taxon>
    </lineage>
</organism>
<dbReference type="AlphaFoldDB" id="A0A068NUU3"/>
<evidence type="ECO:0000313" key="2">
    <source>
        <dbReference type="Proteomes" id="UP000027982"/>
    </source>
</evidence>
<sequence length="250" mass="28881">MPNVVLTVDCEGAMHDRCYTSEYIKILEEEFVPCTWLVHVSMKDPSANTNLYYHEFIHKIPSWHEIGMKVNFEGERGYIEDPKERGNIMWVAKDTLKSHLIKCTSFRAGAFALTPSDVRYLEEIGILVDSSVVPDSSYRMFVDWTGAPHNPYHSDRDDLRKEGQNRLLHLPVATSDGEYGYLDKRWDTLESLYEANSGCEVVTLGMRDYMDSCENLRKTIRYFRNRGAHFTTMTQAASEHYEHHRALAAV</sequence>
<reference evidence="1 2" key="1">
    <citation type="journal article" date="2014" name="PLoS ONE">
        <title>The first complete genome sequence of the class fimbriimonadia in the phylum armatimonadetes.</title>
        <authorList>
            <person name="Hu Z.Y."/>
            <person name="Wang Y.Z."/>
            <person name="Im W.T."/>
            <person name="Wang S.Y."/>
            <person name="Zhao G.P."/>
            <person name="Zheng H.J."/>
            <person name="Quan Z.X."/>
        </authorList>
    </citation>
    <scope>NUCLEOTIDE SEQUENCE [LARGE SCALE GENOMIC DNA]</scope>
    <source>
        <strain evidence="1">Gsoil 348</strain>
    </source>
</reference>
<protein>
    <submittedName>
        <fullName evidence="1">Uncharacterized protein</fullName>
    </submittedName>
</protein>
<proteinExistence type="predicted"/>
<dbReference type="EMBL" id="CP007139">
    <property type="protein sequence ID" value="AIE87216.1"/>
    <property type="molecule type" value="Genomic_DNA"/>
</dbReference>
<evidence type="ECO:0000313" key="1">
    <source>
        <dbReference type="EMBL" id="AIE87216.1"/>
    </source>
</evidence>
<name>A0A068NUU3_FIMGI</name>
<dbReference type="InterPro" id="IPR011330">
    <property type="entry name" value="Glyco_hydro/deAcase_b/a-brl"/>
</dbReference>
<dbReference type="GO" id="GO:0005975">
    <property type="term" value="P:carbohydrate metabolic process"/>
    <property type="evidence" value="ECO:0007669"/>
    <property type="project" value="InterPro"/>
</dbReference>
<dbReference type="HOGENOM" id="CLU_1110137_0_0_0"/>
<dbReference type="SUPFAM" id="SSF88713">
    <property type="entry name" value="Glycoside hydrolase/deacetylase"/>
    <property type="match status" value="1"/>
</dbReference>
<dbReference type="KEGG" id="fgi:OP10G_3848"/>
<gene>
    <name evidence="1" type="ORF">OP10G_3848</name>
</gene>
<accession>A0A068NUU3</accession>